<gene>
    <name evidence="1" type="ORF">AYI69_g6132</name>
</gene>
<proteinExistence type="predicted"/>
<evidence type="ECO:0000313" key="2">
    <source>
        <dbReference type="Proteomes" id="UP000187429"/>
    </source>
</evidence>
<keyword evidence="2" id="KW-1185">Reference proteome</keyword>
<dbReference type="EMBL" id="LSSM01002704">
    <property type="protein sequence ID" value="OMJ20634.1"/>
    <property type="molecule type" value="Genomic_DNA"/>
</dbReference>
<dbReference type="AlphaFoldDB" id="A0A1R1Y1F2"/>
<organism evidence="1 2">
    <name type="scientific">Smittium culicis</name>
    <dbReference type="NCBI Taxonomy" id="133412"/>
    <lineage>
        <taxon>Eukaryota</taxon>
        <taxon>Fungi</taxon>
        <taxon>Fungi incertae sedis</taxon>
        <taxon>Zoopagomycota</taxon>
        <taxon>Kickxellomycotina</taxon>
        <taxon>Harpellomycetes</taxon>
        <taxon>Harpellales</taxon>
        <taxon>Legeriomycetaceae</taxon>
        <taxon>Smittium</taxon>
    </lineage>
</organism>
<accession>A0A1R1Y1F2</accession>
<comment type="caution">
    <text evidence="1">The sequence shown here is derived from an EMBL/GenBank/DDBJ whole genome shotgun (WGS) entry which is preliminary data.</text>
</comment>
<sequence length="114" mass="12151">MNDRACENLPTSGLISNSMTWHSCKYCLFSAPLPPASAAAYSANRNVAIVQGGAVLGQNRAVHLVERGGERQPGGAAAARIGRRASQLEKGRVCACPRKRVIDGRHVHAERACE</sequence>
<protein>
    <submittedName>
        <fullName evidence="1">Uncharacterized protein</fullName>
    </submittedName>
</protein>
<dbReference type="Proteomes" id="UP000187429">
    <property type="component" value="Unassembled WGS sequence"/>
</dbReference>
<evidence type="ECO:0000313" key="1">
    <source>
        <dbReference type="EMBL" id="OMJ20634.1"/>
    </source>
</evidence>
<reference evidence="2" key="1">
    <citation type="submission" date="2017-01" db="EMBL/GenBank/DDBJ databases">
        <authorList>
            <person name="Wang Y."/>
            <person name="White M."/>
            <person name="Kvist S."/>
            <person name="Moncalvo J.-M."/>
        </authorList>
    </citation>
    <scope>NUCLEOTIDE SEQUENCE [LARGE SCALE GENOMIC DNA]</scope>
    <source>
        <strain evidence="2">ID-206-W2</strain>
    </source>
</reference>
<name>A0A1R1Y1F2_9FUNG</name>
<dbReference type="OrthoDB" id="10601596at2759"/>